<dbReference type="PRINTS" id="PR00455">
    <property type="entry name" value="HTHTETR"/>
</dbReference>
<dbReference type="SUPFAM" id="SSF46689">
    <property type="entry name" value="Homeodomain-like"/>
    <property type="match status" value="1"/>
</dbReference>
<comment type="caution">
    <text evidence="6">The sequence shown here is derived from an EMBL/GenBank/DDBJ whole genome shotgun (WGS) entry which is preliminary data.</text>
</comment>
<organism evidence="6 7">
    <name type="scientific">Streptosporangium algeriense</name>
    <dbReference type="NCBI Taxonomy" id="1682748"/>
    <lineage>
        <taxon>Bacteria</taxon>
        <taxon>Bacillati</taxon>
        <taxon>Actinomycetota</taxon>
        <taxon>Actinomycetes</taxon>
        <taxon>Streptosporangiales</taxon>
        <taxon>Streptosporangiaceae</taxon>
        <taxon>Streptosporangium</taxon>
    </lineage>
</organism>
<evidence type="ECO:0000256" key="1">
    <source>
        <dbReference type="ARBA" id="ARBA00023015"/>
    </source>
</evidence>
<dbReference type="InterPro" id="IPR009057">
    <property type="entry name" value="Homeodomain-like_sf"/>
</dbReference>
<gene>
    <name evidence="6" type="ORF">ACFQ08_41540</name>
</gene>
<name>A0ABW3E6M6_9ACTN</name>
<keyword evidence="7" id="KW-1185">Reference proteome</keyword>
<evidence type="ECO:0000256" key="4">
    <source>
        <dbReference type="PROSITE-ProRule" id="PRU00335"/>
    </source>
</evidence>
<keyword evidence="3" id="KW-0804">Transcription</keyword>
<evidence type="ECO:0000256" key="2">
    <source>
        <dbReference type="ARBA" id="ARBA00023125"/>
    </source>
</evidence>
<feature type="non-terminal residue" evidence="6">
    <location>
        <position position="116"/>
    </location>
</feature>
<dbReference type="PANTHER" id="PTHR30055:SF234">
    <property type="entry name" value="HTH-TYPE TRANSCRIPTIONAL REGULATOR BETI"/>
    <property type="match status" value="1"/>
</dbReference>
<keyword evidence="2 4" id="KW-0238">DNA-binding</keyword>
<dbReference type="InterPro" id="IPR023772">
    <property type="entry name" value="DNA-bd_HTH_TetR-type_CS"/>
</dbReference>
<dbReference type="PROSITE" id="PS01081">
    <property type="entry name" value="HTH_TETR_1"/>
    <property type="match status" value="1"/>
</dbReference>
<proteinExistence type="predicted"/>
<dbReference type="Pfam" id="PF00440">
    <property type="entry name" value="TetR_N"/>
    <property type="match status" value="1"/>
</dbReference>
<sequence length="116" mass="12644">MPRKDQIRNRQRLLQAAREAFTESGPEASIEEIARRAGVGATTFYRHFPTKDDLVDALLDELGEGARRVAARAQEEADAWAAFSLTFTEACVLGDGDLALFDLLAQVSPPGAVRAQ</sequence>
<keyword evidence="1" id="KW-0805">Transcription regulation</keyword>
<dbReference type="Gene3D" id="1.10.357.10">
    <property type="entry name" value="Tetracycline Repressor, domain 2"/>
    <property type="match status" value="1"/>
</dbReference>
<dbReference type="EMBL" id="JBHTHX010002895">
    <property type="protein sequence ID" value="MFD0891072.1"/>
    <property type="molecule type" value="Genomic_DNA"/>
</dbReference>
<dbReference type="Proteomes" id="UP001597024">
    <property type="component" value="Unassembled WGS sequence"/>
</dbReference>
<evidence type="ECO:0000259" key="5">
    <source>
        <dbReference type="PROSITE" id="PS50977"/>
    </source>
</evidence>
<feature type="domain" description="HTH tetR-type" evidence="5">
    <location>
        <begin position="7"/>
        <end position="66"/>
    </location>
</feature>
<reference evidence="7" key="1">
    <citation type="journal article" date="2019" name="Int. J. Syst. Evol. Microbiol.">
        <title>The Global Catalogue of Microorganisms (GCM) 10K type strain sequencing project: providing services to taxonomists for standard genome sequencing and annotation.</title>
        <authorList>
            <consortium name="The Broad Institute Genomics Platform"/>
            <consortium name="The Broad Institute Genome Sequencing Center for Infectious Disease"/>
            <person name="Wu L."/>
            <person name="Ma J."/>
        </authorList>
    </citation>
    <scope>NUCLEOTIDE SEQUENCE [LARGE SCALE GENOMIC DNA]</scope>
    <source>
        <strain evidence="7">CCUG 62974</strain>
    </source>
</reference>
<dbReference type="PANTHER" id="PTHR30055">
    <property type="entry name" value="HTH-TYPE TRANSCRIPTIONAL REGULATOR RUTR"/>
    <property type="match status" value="1"/>
</dbReference>
<accession>A0ABW3E6M6</accession>
<dbReference type="InterPro" id="IPR050109">
    <property type="entry name" value="HTH-type_TetR-like_transc_reg"/>
</dbReference>
<feature type="DNA-binding region" description="H-T-H motif" evidence="4">
    <location>
        <begin position="29"/>
        <end position="48"/>
    </location>
</feature>
<evidence type="ECO:0000313" key="6">
    <source>
        <dbReference type="EMBL" id="MFD0891072.1"/>
    </source>
</evidence>
<protein>
    <submittedName>
        <fullName evidence="6">TetR/AcrR family transcriptional regulator</fullName>
    </submittedName>
</protein>
<dbReference type="InterPro" id="IPR001647">
    <property type="entry name" value="HTH_TetR"/>
</dbReference>
<evidence type="ECO:0000256" key="3">
    <source>
        <dbReference type="ARBA" id="ARBA00023163"/>
    </source>
</evidence>
<dbReference type="PROSITE" id="PS50977">
    <property type="entry name" value="HTH_TETR_2"/>
    <property type="match status" value="1"/>
</dbReference>
<evidence type="ECO:0000313" key="7">
    <source>
        <dbReference type="Proteomes" id="UP001597024"/>
    </source>
</evidence>